<dbReference type="GO" id="GO:0030422">
    <property type="term" value="P:siRNA processing"/>
    <property type="evidence" value="ECO:0007669"/>
    <property type="project" value="TreeGrafter"/>
</dbReference>
<dbReference type="GO" id="GO:0003723">
    <property type="term" value="F:RNA binding"/>
    <property type="evidence" value="ECO:0007669"/>
    <property type="project" value="UniProtKB-KW"/>
</dbReference>
<accession>A0A9P8IAM4</accession>
<evidence type="ECO:0000256" key="1">
    <source>
        <dbReference type="SAM" id="MobiDB-lite"/>
    </source>
</evidence>
<feature type="compositionally biased region" description="Acidic residues" evidence="1">
    <location>
        <begin position="1428"/>
        <end position="1442"/>
    </location>
</feature>
<dbReference type="GO" id="GO:0031380">
    <property type="term" value="C:nuclear RNA-directed RNA polymerase complex"/>
    <property type="evidence" value="ECO:0007669"/>
    <property type="project" value="TreeGrafter"/>
</dbReference>
<organism evidence="3 4">
    <name type="scientific">Glutinoglossum americanum</name>
    <dbReference type="NCBI Taxonomy" id="1670608"/>
    <lineage>
        <taxon>Eukaryota</taxon>
        <taxon>Fungi</taxon>
        <taxon>Dikarya</taxon>
        <taxon>Ascomycota</taxon>
        <taxon>Pezizomycotina</taxon>
        <taxon>Geoglossomycetes</taxon>
        <taxon>Geoglossales</taxon>
        <taxon>Geoglossaceae</taxon>
        <taxon>Glutinoglossum</taxon>
    </lineage>
</organism>
<evidence type="ECO:0000259" key="2">
    <source>
        <dbReference type="Pfam" id="PF05183"/>
    </source>
</evidence>
<dbReference type="InterPro" id="IPR007855">
    <property type="entry name" value="RDRP"/>
</dbReference>
<name>A0A9P8IAM4_9PEZI</name>
<dbReference type="InterPro" id="IPR057596">
    <property type="entry name" value="RDRP_core"/>
</dbReference>
<proteinExistence type="predicted"/>
<dbReference type="EMBL" id="JAGHQL010000027">
    <property type="protein sequence ID" value="KAH0543787.1"/>
    <property type="molecule type" value="Genomic_DNA"/>
</dbReference>
<gene>
    <name evidence="3" type="ORF">FGG08_001969</name>
</gene>
<dbReference type="GO" id="GO:0003968">
    <property type="term" value="F:RNA-directed RNA polymerase activity"/>
    <property type="evidence" value="ECO:0007669"/>
    <property type="project" value="UniProtKB-KW"/>
</dbReference>
<evidence type="ECO:0000313" key="4">
    <source>
        <dbReference type="Proteomes" id="UP000698800"/>
    </source>
</evidence>
<dbReference type="Proteomes" id="UP000698800">
    <property type="component" value="Unassembled WGS sequence"/>
</dbReference>
<dbReference type="PANTHER" id="PTHR23079">
    <property type="entry name" value="RNA-DEPENDENT RNA POLYMERASE"/>
    <property type="match status" value="1"/>
</dbReference>
<feature type="domain" description="RDRP core" evidence="2">
    <location>
        <begin position="571"/>
        <end position="1151"/>
    </location>
</feature>
<reference evidence="3" key="1">
    <citation type="submission" date="2021-03" db="EMBL/GenBank/DDBJ databases">
        <title>Comparative genomics and phylogenomic investigation of the class Geoglossomycetes provide insights into ecological specialization and systematics.</title>
        <authorList>
            <person name="Melie T."/>
            <person name="Pirro S."/>
            <person name="Miller A.N."/>
            <person name="Quandt A."/>
        </authorList>
    </citation>
    <scope>NUCLEOTIDE SEQUENCE</scope>
    <source>
        <strain evidence="3">GBOQ0MN5Z8</strain>
    </source>
</reference>
<dbReference type="OrthoDB" id="6513042at2759"/>
<evidence type="ECO:0000313" key="3">
    <source>
        <dbReference type="EMBL" id="KAH0543787.1"/>
    </source>
</evidence>
<dbReference type="Pfam" id="PF05183">
    <property type="entry name" value="RdRP"/>
    <property type="match status" value="1"/>
</dbReference>
<dbReference type="PANTHER" id="PTHR23079:SF55">
    <property type="entry name" value="RNA-DIRECTED RNA POLYMERASE"/>
    <property type="match status" value="1"/>
</dbReference>
<comment type="caution">
    <text evidence="3">The sequence shown here is derived from an EMBL/GenBank/DDBJ whole genome shotgun (WGS) entry which is preliminary data.</text>
</comment>
<feature type="region of interest" description="Disordered" evidence="1">
    <location>
        <begin position="1"/>
        <end position="68"/>
    </location>
</feature>
<protein>
    <recommendedName>
        <fullName evidence="2">RDRP core domain-containing protein</fullName>
    </recommendedName>
</protein>
<feature type="region of interest" description="Disordered" evidence="1">
    <location>
        <begin position="1388"/>
        <end position="1517"/>
    </location>
</feature>
<feature type="compositionally biased region" description="Basic and acidic residues" evidence="1">
    <location>
        <begin position="1476"/>
        <end position="1486"/>
    </location>
</feature>
<keyword evidence="4" id="KW-1185">Reference proteome</keyword>
<sequence>MSLGRSGGSEASPGPVSQPNPEPDTQQESEKPTDSEAPLEANPREYISNSKSSRSHDRPAAVRGTSPVYPSLTSAFRVPLRAMAPYSPTIPVRRWPLHPRPVRSAWPPAGGHLPSLPRGQRRLPVVKPQDDWREWVEVSVKIWGLPLTMSTLDLWRIFNVSGSLDMIEIFENKRGLRDGSARIRYRPPPRSAVWEEVPFMLKGLDGDTIELGLSLEEKKRSFLAPSPVNHLVKYPEQIVLFPASVDFGFMFDVSTMMRMYSATIRLDSKISFELNLLRRLIDIQFQLEITNLKGLGISTSPLTEQLAKEPPVGGQGRIERYRFRIPLAQLQRVHEVKIDEKTRALVISLDTPPNFYRKAHQIEVSHEEGSKYWTEWDCWFRQTDIVCDQRSLVKAAVALKKAMPIIDIGRWTTYRFNFDLENNLKAYNVTLSALRDFNVEILPFDDFHMITHRQPAVWEWIDKPLAGKGLPGSFLADLEEAVVPLLSFPVRYQLEVCISQGCLNEYNLTREFVDKLAAMEEGKAKDLLEFVAEQKTRVFDPMTLFDAKITQGSCSGVKIPHYCAYSRKATITPSMIYYSTPTVETSNRVIRHYVEHADRFLRVQFSDEKFQGRINPTEKRTNNEIFTRVKRTMTNGINIGDRHFEFLAFGNSQFREHGAYFFAPTQHLRAADIRQWMGEFSEIKVIAKHAARLGQCFSTTRAINGARVEIKETPDVMRNGYNFTDGVGKISEFLAQMIASELDLVGPIIPPSLFQFRLGGCKGVLGVWPDVRHREIHIRPSQYKFPAAHNGLEIIRWSQYAAATLNRQLILVLSALGVPDHVFVTKLKEMMANLERAMWDPAMALNLLRKNIDPNQMTIEIAGLILDGFMEAKEPFFLSLLQLWRAWSIKYLKERAKILIDKGAFVLGCTDETATLKGHFNQHQQRLDGTPISVEEQLEALPEIFIQVPDREHKGKYMVIEGICLLARNPSLHPGDIRVARAVNVPALHHMRDVVVLPQTGDRDIASMCSGGDLDGDDYLVVWDKDLTPMEWNYEPMDYTPPTPRRLDRNVNVNDITSFFVTYMKNDRLPTIAHAHLGWADRLDAGIKDERCLQLAALHSQAVDYVKTGEPARMPRELRVRMWPHFMEKQWVPQEQTYVSGKVLGQLYDQVERVDFVPQYEYKFDDRILKAYKLSDYILGSARVVKKQYDSAMRRIMAQHEIATEFEVWSTFVIHHASMSKDYKFHEEIGHISQSLKDRFRGECINKAGGKDFMVLGPFVAAMYTVTKQQLAVALHECRQKKVVGGKEAPPRRMDAKSMPLISFPWIFKDIMGKIANERPSGWTEDVAEKQGISTDAPRWNKKVTGEDKMQVEDDFVETTEGFTHRGEVLQLFNKSGECAELSANAAITEGDLATDPSNKDSAGEDEEARPEPLVVEGNALEQTPVDANDESPDTDPEETISEDISLSSEGISRYTRDYPEAPKAPNDAGIGPCKDGGDHGVRALGRDSISPSPPNHDSPAKHGARSSRLQEEKVEGETVVGIAVPDGPSALDSLSSLVGDFGDLLAGDDEIRVYSIGGGALEGGASTLEALQELIEI</sequence>